<evidence type="ECO:0008006" key="3">
    <source>
        <dbReference type="Google" id="ProtNLM"/>
    </source>
</evidence>
<dbReference type="Proteomes" id="UP001217838">
    <property type="component" value="Unassembled WGS sequence"/>
</dbReference>
<keyword evidence="2" id="KW-1185">Reference proteome</keyword>
<organism evidence="1 2">
    <name type="scientific">Nannocystis radixulma</name>
    <dbReference type="NCBI Taxonomy" id="2995305"/>
    <lineage>
        <taxon>Bacteria</taxon>
        <taxon>Pseudomonadati</taxon>
        <taxon>Myxococcota</taxon>
        <taxon>Polyangia</taxon>
        <taxon>Nannocystales</taxon>
        <taxon>Nannocystaceae</taxon>
        <taxon>Nannocystis</taxon>
    </lineage>
</organism>
<protein>
    <recommendedName>
        <fullName evidence="3">HNH endonuclease</fullName>
    </recommendedName>
</protein>
<sequence length="297" mass="33978">MRRLKPYVGDPWQIFLEICDASTHQLRHPRLAEAYAVVEERYREFLALNGDFSGIAACSAFSDEQSNALKQCYETEAPALKLLKKAIRQFQDPDVRGFCQNCGLNEPNTFDHYIPKNEFPEFAIHPHNIVPCCQQCNDIRRRSPWRDEHGCRTFHLFFDEVEANERHLVATIGCDANDEPKMVFECATSSKAPGFGGRYSRHAETLDLPRRLGERAPTALDRMCSELMATAELLPEGPEVSETIDRLRGWSNRHARRMKRSLGPNHWEVAAWHAVAEAPSFIERCLTRQSREASCDS</sequence>
<proteinExistence type="predicted"/>
<accession>A0ABT5BP96</accession>
<evidence type="ECO:0000313" key="2">
    <source>
        <dbReference type="Proteomes" id="UP001217838"/>
    </source>
</evidence>
<evidence type="ECO:0000313" key="1">
    <source>
        <dbReference type="EMBL" id="MDC0675994.1"/>
    </source>
</evidence>
<reference evidence="1 2" key="1">
    <citation type="submission" date="2022-11" db="EMBL/GenBank/DDBJ databases">
        <title>Minimal conservation of predation-associated metabolite biosynthetic gene clusters underscores biosynthetic potential of Myxococcota including descriptions for ten novel species: Archangium lansinium sp. nov., Myxococcus landrumus sp. nov., Nannocystis bai.</title>
        <authorList>
            <person name="Ahearne A."/>
            <person name="Stevens C."/>
            <person name="Dowd S."/>
        </authorList>
    </citation>
    <scope>NUCLEOTIDE SEQUENCE [LARGE SCALE GENOMIC DNA]</scope>
    <source>
        <strain evidence="1 2">NCELM</strain>
    </source>
</reference>
<name>A0ABT5BP96_9BACT</name>
<dbReference type="RefSeq" id="WP_272011691.1">
    <property type="nucleotide sequence ID" value="NZ_JAQNDN010000028.1"/>
</dbReference>
<gene>
    <name evidence="1" type="ORF">POL58_50150</name>
</gene>
<dbReference type="EMBL" id="JAQNDN010000028">
    <property type="protein sequence ID" value="MDC0675994.1"/>
    <property type="molecule type" value="Genomic_DNA"/>
</dbReference>
<dbReference type="Gene3D" id="1.10.30.50">
    <property type="match status" value="1"/>
</dbReference>
<comment type="caution">
    <text evidence="1">The sequence shown here is derived from an EMBL/GenBank/DDBJ whole genome shotgun (WGS) entry which is preliminary data.</text>
</comment>